<evidence type="ECO:0000313" key="3">
    <source>
        <dbReference type="Proteomes" id="UP000054350"/>
    </source>
</evidence>
<reference evidence="2 3" key="2">
    <citation type="submission" date="2009-11" db="EMBL/GenBank/DDBJ databases">
        <title>The Genome Sequence of Allomyces macrogynus strain ATCC 38327.</title>
        <authorList>
            <consortium name="The Broad Institute Genome Sequencing Platform"/>
            <person name="Russ C."/>
            <person name="Cuomo C."/>
            <person name="Shea T."/>
            <person name="Young S.K."/>
            <person name="Zeng Q."/>
            <person name="Koehrsen M."/>
            <person name="Haas B."/>
            <person name="Borodovsky M."/>
            <person name="Guigo R."/>
            <person name="Alvarado L."/>
            <person name="Berlin A."/>
            <person name="Borenstein D."/>
            <person name="Chen Z."/>
            <person name="Engels R."/>
            <person name="Freedman E."/>
            <person name="Gellesch M."/>
            <person name="Goldberg J."/>
            <person name="Griggs A."/>
            <person name="Gujja S."/>
            <person name="Heiman D."/>
            <person name="Hepburn T."/>
            <person name="Howarth C."/>
            <person name="Jen D."/>
            <person name="Larson L."/>
            <person name="Lewis B."/>
            <person name="Mehta T."/>
            <person name="Park D."/>
            <person name="Pearson M."/>
            <person name="Roberts A."/>
            <person name="Saif S."/>
            <person name="Shenoy N."/>
            <person name="Sisk P."/>
            <person name="Stolte C."/>
            <person name="Sykes S."/>
            <person name="Walk T."/>
            <person name="White J."/>
            <person name="Yandava C."/>
            <person name="Burger G."/>
            <person name="Gray M.W."/>
            <person name="Holland P.W.H."/>
            <person name="King N."/>
            <person name="Lang F.B.F."/>
            <person name="Roger A.J."/>
            <person name="Ruiz-Trillo I."/>
            <person name="Lander E."/>
            <person name="Nusbaum C."/>
        </authorList>
    </citation>
    <scope>NUCLEOTIDE SEQUENCE [LARGE SCALE GENOMIC DNA]</scope>
    <source>
        <strain evidence="2 3">ATCC 38327</strain>
    </source>
</reference>
<reference evidence="2 3" key="1">
    <citation type="submission" date="2009-11" db="EMBL/GenBank/DDBJ databases">
        <title>Annotation of Allomyces macrogynus ATCC 38327.</title>
        <authorList>
            <consortium name="The Broad Institute Genome Sequencing Platform"/>
            <person name="Russ C."/>
            <person name="Cuomo C."/>
            <person name="Burger G."/>
            <person name="Gray M.W."/>
            <person name="Holland P.W.H."/>
            <person name="King N."/>
            <person name="Lang F.B.F."/>
            <person name="Roger A.J."/>
            <person name="Ruiz-Trillo I."/>
            <person name="Young S.K."/>
            <person name="Zeng Q."/>
            <person name="Gargeya S."/>
            <person name="Fitzgerald M."/>
            <person name="Haas B."/>
            <person name="Abouelleil A."/>
            <person name="Alvarado L."/>
            <person name="Arachchi H.M."/>
            <person name="Berlin A."/>
            <person name="Chapman S.B."/>
            <person name="Gearin G."/>
            <person name="Goldberg J."/>
            <person name="Griggs A."/>
            <person name="Gujja S."/>
            <person name="Hansen M."/>
            <person name="Heiman D."/>
            <person name="Howarth C."/>
            <person name="Larimer J."/>
            <person name="Lui A."/>
            <person name="MacDonald P.J.P."/>
            <person name="McCowen C."/>
            <person name="Montmayeur A."/>
            <person name="Murphy C."/>
            <person name="Neiman D."/>
            <person name="Pearson M."/>
            <person name="Priest M."/>
            <person name="Roberts A."/>
            <person name="Saif S."/>
            <person name="Shea T."/>
            <person name="Sisk P."/>
            <person name="Stolte C."/>
            <person name="Sykes S."/>
            <person name="Wortman J."/>
            <person name="Nusbaum C."/>
            <person name="Birren B."/>
        </authorList>
    </citation>
    <scope>NUCLEOTIDE SEQUENCE [LARGE SCALE GENOMIC DNA]</scope>
    <source>
        <strain evidence="2 3">ATCC 38327</strain>
    </source>
</reference>
<evidence type="ECO:0000256" key="1">
    <source>
        <dbReference type="SAM" id="MobiDB-lite"/>
    </source>
</evidence>
<feature type="region of interest" description="Disordered" evidence="1">
    <location>
        <begin position="20"/>
        <end position="70"/>
    </location>
</feature>
<dbReference type="OrthoDB" id="5578012at2759"/>
<dbReference type="Proteomes" id="UP000054350">
    <property type="component" value="Unassembled WGS sequence"/>
</dbReference>
<organism evidence="2 3">
    <name type="scientific">Allomyces macrogynus (strain ATCC 38327)</name>
    <name type="common">Allomyces javanicus var. macrogynus</name>
    <dbReference type="NCBI Taxonomy" id="578462"/>
    <lineage>
        <taxon>Eukaryota</taxon>
        <taxon>Fungi</taxon>
        <taxon>Fungi incertae sedis</taxon>
        <taxon>Blastocladiomycota</taxon>
        <taxon>Blastocladiomycetes</taxon>
        <taxon>Blastocladiales</taxon>
        <taxon>Blastocladiaceae</taxon>
        <taxon>Allomyces</taxon>
    </lineage>
</organism>
<protein>
    <submittedName>
        <fullName evidence="2">Uncharacterized protein</fullName>
    </submittedName>
</protein>
<proteinExistence type="predicted"/>
<dbReference type="PANTHER" id="PTHR38696">
    <property type="entry name" value="MEDIATOR OF RNA POLYMERASE II TRANSCRIPTION SUBUNIT 13"/>
    <property type="match status" value="1"/>
</dbReference>
<accession>A0A0L0SGY7</accession>
<name>A0A0L0SGY7_ALLM3</name>
<feature type="compositionally biased region" description="Acidic residues" evidence="1">
    <location>
        <begin position="20"/>
        <end position="29"/>
    </location>
</feature>
<dbReference type="PANTHER" id="PTHR38696:SF1">
    <property type="entry name" value="MEDIATOR OF RNA POLYMERASE II TRANSCRIPTION SUBUNIT 13"/>
    <property type="match status" value="1"/>
</dbReference>
<keyword evidence="3" id="KW-1185">Reference proteome</keyword>
<dbReference type="VEuPathDB" id="FungiDB:AMAG_06570"/>
<evidence type="ECO:0000313" key="2">
    <source>
        <dbReference type="EMBL" id="KNE61771.1"/>
    </source>
</evidence>
<dbReference type="EMBL" id="GG745338">
    <property type="protein sequence ID" value="KNE61771.1"/>
    <property type="molecule type" value="Genomic_DNA"/>
</dbReference>
<gene>
    <name evidence="2" type="ORF">AMAG_06570</name>
</gene>
<feature type="compositionally biased region" description="Pro residues" evidence="1">
    <location>
        <begin position="56"/>
        <end position="70"/>
    </location>
</feature>
<sequence>MDDWIDRVTIVDHALDQLDLDDAPIDDDDRMTTATTSTRRTHTWTEDPDTPYHPLDAPPPPLSDTTAPHPPPEYPFDDATCSLTIYRGTRPLLRAVDVPEDDMIALHRHMTRIGIKLDRIVLREFWNVPVHYILQLARDVPDPWNEPQWSVAQAVLVRRIILGVLAGMAARGWRHISTVATARKGGDADVWVFMRSSAPPPTPVTSTTTAPLDAPPMFALGWEAHDRLVIVDAPDDARDALITSLARRWPTGVSLVAHSRPGHIILKLAGNPWFDGDPHAQRLVAHLVADLAAAQWSVYASVAVTAAANAGVDTWVLSRSAPAWGGFGW</sequence>
<dbReference type="AlphaFoldDB" id="A0A0L0SGY7"/>